<protein>
    <submittedName>
        <fullName evidence="4">ANK_REP_REGION domain-containing protein</fullName>
    </submittedName>
</protein>
<dbReference type="AlphaFoldDB" id="A0A5K3F2U9"/>
<dbReference type="PANTHER" id="PTHR18916:SF89">
    <property type="entry name" value="CAP-GLY DOMAIN-CONTAINING PROTEIN"/>
    <property type="match status" value="1"/>
</dbReference>
<dbReference type="SUPFAM" id="SSF48403">
    <property type="entry name" value="Ankyrin repeat"/>
    <property type="match status" value="1"/>
</dbReference>
<dbReference type="WBParaSite" id="MCU_004999-RC">
    <property type="protein sequence ID" value="MCU_004999-RC"/>
    <property type="gene ID" value="MCU_004999"/>
</dbReference>
<dbReference type="InterPro" id="IPR002110">
    <property type="entry name" value="Ankyrin_rpt"/>
</dbReference>
<dbReference type="InterPro" id="IPR000938">
    <property type="entry name" value="CAP-Gly_domain"/>
</dbReference>
<feature type="region of interest" description="Disordered" evidence="2">
    <location>
        <begin position="552"/>
        <end position="573"/>
    </location>
</feature>
<sequence>MLDPQFCSFGVPVPPKCLPSPRTVARVASNGRRQGVATGTPFSLRRGLQRFETVLDDVELNSNKFSSPGRRSSSRTHPITYPACDPPLCSDCRQFDAKLSPVGSDDDDTFKLLLDPERPLTPDVSDEDVVRMMLTAAAANGSGGFNGKLRGAWWCEKCVSLLSSPDVGIGNLFALLRQWTPCTQLQIDTIVMEILKRGAHVDDRDGMTDMTLLHYTAKSGALGNEDLACKIADFLLDQGACLEARSGWEDMTPLHFAAYFDCPKVAQLLLCRGADPLVRSAALEGATPLHMAAAQLSLSTARLLAHVPLSVGLPGEPNPDFAPLESPLTCKEALDACLRTPYDCLPPAGELPEPLSSMRDRLAELLGPPVDSKTKQQLVFLGAGCSPSEYRVLPALQHVYVHADHTNPGGGLSPVVGGIRSAATLNASADPTRKMSEGDKRRMPNDISGSLFSGLLAPACSATEVAAPMPAETGVLSPRRPRRTTVASTEPNTPFASPSRSGASVASPPLLHPPPTSTQINHPVPTTSNVSAKVTLQAMGLAIGDRVCVGPGSSASASGGTAPSPKPTTSGRMGRLRYCGPVEFASGIWVGIELDEAFGKNDGSVNGVTYFECTEKHGIFAPIGRVYKVSRSSGQVRPFCVEPNGKRATPTPVQNTPIDVSHVGAKVDTGLHKSVALDDIKIGDKVLVAGLRRGIVRFIGETQFAPGVWYGVELSKAVGKNDGSVDGVRYFTCEPKHGVFAPVLRLQKLPSRNRPASNDNLDMSQSVHADFLRDWSSSCAKCPMTPESGHRRSPSAGVATSSMYADTYASLGRMRPAAALSRGAGRTGASDRPAPEDFCLQIGMQVLCTGELGTLRYIGPVDFTDGLWLGVELRGPHGKHDGAVAGRRYFTCPPNHGVLVRPSRVTFRGISAAKLLPPSLAATFERPSKGGEALDTRSVRSHP</sequence>
<name>A0A5K3F2U9_MESCO</name>
<feature type="domain" description="CAP-Gly" evidence="3">
    <location>
        <begin position="859"/>
        <end position="901"/>
    </location>
</feature>
<organism evidence="4">
    <name type="scientific">Mesocestoides corti</name>
    <name type="common">Flatworm</name>
    <dbReference type="NCBI Taxonomy" id="53468"/>
    <lineage>
        <taxon>Eukaryota</taxon>
        <taxon>Metazoa</taxon>
        <taxon>Spiralia</taxon>
        <taxon>Lophotrochozoa</taxon>
        <taxon>Platyhelminthes</taxon>
        <taxon>Cestoda</taxon>
        <taxon>Eucestoda</taxon>
        <taxon>Cyclophyllidea</taxon>
        <taxon>Mesocestoididae</taxon>
        <taxon>Mesocestoides</taxon>
    </lineage>
</organism>
<dbReference type="SMART" id="SM00248">
    <property type="entry name" value="ANK"/>
    <property type="match status" value="3"/>
</dbReference>
<reference evidence="4" key="1">
    <citation type="submission" date="2019-11" db="UniProtKB">
        <authorList>
            <consortium name="WormBaseParasite"/>
        </authorList>
    </citation>
    <scope>IDENTIFICATION</scope>
</reference>
<dbReference type="InterPro" id="IPR036770">
    <property type="entry name" value="Ankyrin_rpt-contain_sf"/>
</dbReference>
<dbReference type="Pfam" id="PF12796">
    <property type="entry name" value="Ank_2"/>
    <property type="match status" value="1"/>
</dbReference>
<feature type="region of interest" description="Disordered" evidence="2">
    <location>
        <begin position="471"/>
        <end position="522"/>
    </location>
</feature>
<dbReference type="SMART" id="SM01052">
    <property type="entry name" value="CAP_GLY"/>
    <property type="match status" value="3"/>
</dbReference>
<evidence type="ECO:0000259" key="3">
    <source>
        <dbReference type="PROSITE" id="PS50245"/>
    </source>
</evidence>
<dbReference type="PROSITE" id="PS00845">
    <property type="entry name" value="CAP_GLY_1"/>
    <property type="match status" value="3"/>
</dbReference>
<feature type="domain" description="CAP-Gly" evidence="3">
    <location>
        <begin position="700"/>
        <end position="742"/>
    </location>
</feature>
<feature type="compositionally biased region" description="Basic and acidic residues" evidence="2">
    <location>
        <begin position="431"/>
        <end position="444"/>
    </location>
</feature>
<dbReference type="PROSITE" id="PS50088">
    <property type="entry name" value="ANK_REPEAT"/>
    <property type="match status" value="1"/>
</dbReference>
<proteinExistence type="predicted"/>
<evidence type="ECO:0000256" key="1">
    <source>
        <dbReference type="PROSITE-ProRule" id="PRU00023"/>
    </source>
</evidence>
<feature type="domain" description="CAP-Gly" evidence="3">
    <location>
        <begin position="580"/>
        <end position="622"/>
    </location>
</feature>
<dbReference type="Pfam" id="PF01302">
    <property type="entry name" value="CAP_GLY"/>
    <property type="match status" value="3"/>
</dbReference>
<dbReference type="PROSITE" id="PS50245">
    <property type="entry name" value="CAP_GLY_2"/>
    <property type="match status" value="3"/>
</dbReference>
<dbReference type="PANTHER" id="PTHR18916">
    <property type="entry name" value="DYNACTIN 1-RELATED MICROTUBULE-BINDING"/>
    <property type="match status" value="1"/>
</dbReference>
<feature type="compositionally biased region" description="Polar residues" evidence="2">
    <location>
        <begin position="485"/>
        <end position="504"/>
    </location>
</feature>
<dbReference type="SUPFAM" id="SSF74924">
    <property type="entry name" value="Cap-Gly domain"/>
    <property type="match status" value="3"/>
</dbReference>
<dbReference type="Gene3D" id="2.30.30.190">
    <property type="entry name" value="CAP Gly-rich-like domain"/>
    <property type="match status" value="3"/>
</dbReference>
<evidence type="ECO:0000313" key="4">
    <source>
        <dbReference type="WBParaSite" id="MCU_004999-RC"/>
    </source>
</evidence>
<dbReference type="InterPro" id="IPR036859">
    <property type="entry name" value="CAP-Gly_dom_sf"/>
</dbReference>
<feature type="compositionally biased region" description="Low complexity" evidence="2">
    <location>
        <begin position="552"/>
        <end position="563"/>
    </location>
</feature>
<dbReference type="PROSITE" id="PS50297">
    <property type="entry name" value="ANK_REP_REGION"/>
    <property type="match status" value="1"/>
</dbReference>
<accession>A0A5K3F2U9</accession>
<keyword evidence="1" id="KW-0040">ANK repeat</keyword>
<evidence type="ECO:0000256" key="2">
    <source>
        <dbReference type="SAM" id="MobiDB-lite"/>
    </source>
</evidence>
<dbReference type="Gene3D" id="1.25.40.20">
    <property type="entry name" value="Ankyrin repeat-containing domain"/>
    <property type="match status" value="1"/>
</dbReference>
<feature type="region of interest" description="Disordered" evidence="2">
    <location>
        <begin position="426"/>
        <end position="446"/>
    </location>
</feature>
<feature type="repeat" description="ANK" evidence="1">
    <location>
        <begin position="249"/>
        <end position="281"/>
    </location>
</feature>